<feature type="compositionally biased region" description="Basic and acidic residues" evidence="2">
    <location>
        <begin position="186"/>
        <end position="200"/>
    </location>
</feature>
<feature type="region of interest" description="Disordered" evidence="2">
    <location>
        <begin position="722"/>
        <end position="747"/>
    </location>
</feature>
<keyword evidence="4" id="KW-1185">Reference proteome</keyword>
<dbReference type="InterPro" id="IPR043128">
    <property type="entry name" value="Rev_trsase/Diguanyl_cyclase"/>
</dbReference>
<evidence type="ECO:0000256" key="2">
    <source>
        <dbReference type="SAM" id="MobiDB-lite"/>
    </source>
</evidence>
<dbReference type="AlphaFoldDB" id="A0A388JLQ1"/>
<dbReference type="InterPro" id="IPR043502">
    <property type="entry name" value="DNA/RNA_pol_sf"/>
</dbReference>
<name>A0A388JLQ1_CHABU</name>
<dbReference type="Proteomes" id="UP000265515">
    <property type="component" value="Unassembled WGS sequence"/>
</dbReference>
<dbReference type="EMBL" id="BFEA01000001">
    <property type="protein sequence ID" value="GBG58642.1"/>
    <property type="molecule type" value="Genomic_DNA"/>
</dbReference>
<reference evidence="3 4" key="1">
    <citation type="journal article" date="2018" name="Cell">
        <title>The Chara Genome: Secondary Complexity and Implications for Plant Terrestrialization.</title>
        <authorList>
            <person name="Nishiyama T."/>
            <person name="Sakayama H."/>
            <person name="Vries J.D."/>
            <person name="Buschmann H."/>
            <person name="Saint-Marcoux D."/>
            <person name="Ullrich K.K."/>
            <person name="Haas F.B."/>
            <person name="Vanderstraeten L."/>
            <person name="Becker D."/>
            <person name="Lang D."/>
            <person name="Vosolsobe S."/>
            <person name="Rombauts S."/>
            <person name="Wilhelmsson P.K.I."/>
            <person name="Janitza P."/>
            <person name="Kern R."/>
            <person name="Heyl A."/>
            <person name="Rumpler F."/>
            <person name="Villalobos L.I.A.C."/>
            <person name="Clay J.M."/>
            <person name="Skokan R."/>
            <person name="Toyoda A."/>
            <person name="Suzuki Y."/>
            <person name="Kagoshima H."/>
            <person name="Schijlen E."/>
            <person name="Tajeshwar N."/>
            <person name="Catarino B."/>
            <person name="Hetherington A.J."/>
            <person name="Saltykova A."/>
            <person name="Bonnot C."/>
            <person name="Breuninger H."/>
            <person name="Symeonidi A."/>
            <person name="Radhakrishnan G.V."/>
            <person name="Van Nieuwerburgh F."/>
            <person name="Deforce D."/>
            <person name="Chang C."/>
            <person name="Karol K.G."/>
            <person name="Hedrich R."/>
            <person name="Ulvskov P."/>
            <person name="Glockner G."/>
            <person name="Delwiche C.F."/>
            <person name="Petrasek J."/>
            <person name="Van de Peer Y."/>
            <person name="Friml J."/>
            <person name="Beilby M."/>
            <person name="Dolan L."/>
            <person name="Kohara Y."/>
            <person name="Sugano S."/>
            <person name="Fujiyama A."/>
            <person name="Delaux P.-M."/>
            <person name="Quint M."/>
            <person name="TheiBen G."/>
            <person name="Hagemann M."/>
            <person name="Harholt J."/>
            <person name="Dunand C."/>
            <person name="Zachgo S."/>
            <person name="Langdale J."/>
            <person name="Maumus F."/>
            <person name="Straeten D.V.D."/>
            <person name="Gould S.B."/>
            <person name="Rensing S.A."/>
        </authorList>
    </citation>
    <scope>NUCLEOTIDE SEQUENCE [LARGE SCALE GENOMIC DNA]</scope>
    <source>
        <strain evidence="3 4">S276</strain>
    </source>
</reference>
<protein>
    <submittedName>
        <fullName evidence="3">Uncharacterized protein</fullName>
    </submittedName>
</protein>
<proteinExistence type="predicted"/>
<keyword evidence="1" id="KW-0175">Coiled coil</keyword>
<feature type="region of interest" description="Disordered" evidence="2">
    <location>
        <begin position="517"/>
        <end position="579"/>
    </location>
</feature>
<evidence type="ECO:0000313" key="4">
    <source>
        <dbReference type="Proteomes" id="UP000265515"/>
    </source>
</evidence>
<comment type="caution">
    <text evidence="3">The sequence shown here is derived from an EMBL/GenBank/DDBJ whole genome shotgun (WGS) entry which is preliminary data.</text>
</comment>
<organism evidence="3 4">
    <name type="scientific">Chara braunii</name>
    <name type="common">Braun's stonewort</name>
    <dbReference type="NCBI Taxonomy" id="69332"/>
    <lineage>
        <taxon>Eukaryota</taxon>
        <taxon>Viridiplantae</taxon>
        <taxon>Streptophyta</taxon>
        <taxon>Charophyceae</taxon>
        <taxon>Charales</taxon>
        <taxon>Characeae</taxon>
        <taxon>Chara</taxon>
    </lineage>
</organism>
<sequence length="747" mass="86981">MYDKFGYYIDVEIPGGSRKEALRRVEAGEPPSPLAMFRIWQEEDVRPDVRVEEIGENKEVKQERKAGTVKEEPIVVESDEEIERGYWNAARRTMEIMEDLVAKMRRYQDKLTNMCEEVKEWKDKKPLVYLYDMGPRPQGGSWSLPGVTISRPTPRSGMAYRPPSRSGGAPQAVRTRAKGPVSPNEPAKDVPEPSGEKETVDIPQDEDERDERLRREEGKRTELRAKKRDVKADVERVPEGKKRKYVVRVEEDYDVEEMMDRILEGHNHLMNLKDVLTSAPRFRDELKTRLSRKMVASVRLRAIIPKEAEWAETEVRSFLGTCGFWRVFIKGFAAKTEQLRKLVRQGQDWEWGDKQESVIEALKKEFEEGGLRIPGNKNRADGLSRVDWDKSNKGVIEDTPLVDGFLDKEEDVKLHINSWSLAIGNYVTPGRPVWLAPPGHVRRPDIVPKPYIEEDSWGMPELEWMMELALADKYQLREDLVTLETGPQQVEKDERLVGGMYVLANSLLQEEVARIEEERQDREENVIHEGEDDDFEEGLTPFGEAMPRGREGQGQWNPLRRQPDRECRDGPGKRTGHPSFRGGNVELFFVEFEKHANKFRWDGARMLRKVRGGGEWAEAIARYVRESVTWQEFERKMEGIHPSPVGRDGVPIRFDGTNLDEFLWAYDRFADEQNIAPKTKVRGFLQFVRRPIRMFVRNIVERALHWGDCRRLLRSYYTPTRQTEERRSMEKKRKEPEVTERRTFESA</sequence>
<feature type="compositionally biased region" description="Basic and acidic residues" evidence="2">
    <location>
        <begin position="517"/>
        <end position="529"/>
    </location>
</feature>
<evidence type="ECO:0000313" key="3">
    <source>
        <dbReference type="EMBL" id="GBG58642.1"/>
    </source>
</evidence>
<gene>
    <name evidence="3" type="ORF">CBR_g42</name>
</gene>
<feature type="region of interest" description="Disordered" evidence="2">
    <location>
        <begin position="135"/>
        <end position="218"/>
    </location>
</feature>
<accession>A0A388JLQ1</accession>
<feature type="compositionally biased region" description="Basic and acidic residues" evidence="2">
    <location>
        <begin position="561"/>
        <end position="572"/>
    </location>
</feature>
<evidence type="ECO:0000256" key="1">
    <source>
        <dbReference type="SAM" id="Coils"/>
    </source>
</evidence>
<dbReference type="Gramene" id="GBG58642">
    <property type="protein sequence ID" value="GBG58642"/>
    <property type="gene ID" value="CBR_g42"/>
</dbReference>
<feature type="coiled-coil region" evidence="1">
    <location>
        <begin position="97"/>
        <end position="124"/>
    </location>
</feature>
<dbReference type="SUPFAM" id="SSF56672">
    <property type="entry name" value="DNA/RNA polymerases"/>
    <property type="match status" value="1"/>
</dbReference>
<dbReference type="Gene3D" id="3.30.70.270">
    <property type="match status" value="1"/>
</dbReference>